<evidence type="ECO:0008006" key="3">
    <source>
        <dbReference type="Google" id="ProtNLM"/>
    </source>
</evidence>
<dbReference type="Pfam" id="PF01063">
    <property type="entry name" value="Aminotran_4"/>
    <property type="match status" value="1"/>
</dbReference>
<dbReference type="CDD" id="cd00449">
    <property type="entry name" value="PLPDE_IV"/>
    <property type="match status" value="1"/>
</dbReference>
<dbReference type="InterPro" id="IPR036038">
    <property type="entry name" value="Aminotransferase-like"/>
</dbReference>
<dbReference type="InterPro" id="IPR043132">
    <property type="entry name" value="BCAT-like_C"/>
</dbReference>
<dbReference type="SUPFAM" id="SSF56752">
    <property type="entry name" value="D-aminoacid aminotransferase-like PLP-dependent enzymes"/>
    <property type="match status" value="1"/>
</dbReference>
<dbReference type="Gene3D" id="3.30.470.10">
    <property type="match status" value="1"/>
</dbReference>
<evidence type="ECO:0000313" key="1">
    <source>
        <dbReference type="EMBL" id="KAH7547963.1"/>
    </source>
</evidence>
<name>A0ABQ8H3S7_9ROSI</name>
<reference evidence="1 2" key="1">
    <citation type="submission" date="2021-02" db="EMBL/GenBank/DDBJ databases">
        <title>Plant Genome Project.</title>
        <authorList>
            <person name="Zhang R.-G."/>
        </authorList>
    </citation>
    <scope>NUCLEOTIDE SEQUENCE [LARGE SCALE GENOMIC DNA]</scope>
    <source>
        <tissue evidence="1">Leaves</tissue>
    </source>
</reference>
<dbReference type="Gene3D" id="3.20.10.10">
    <property type="entry name" value="D-amino Acid Aminotransferase, subunit A, domain 2"/>
    <property type="match status" value="1"/>
</dbReference>
<gene>
    <name evidence="1" type="ORF">JRO89_XS14G0045100</name>
</gene>
<sequence length="417" mass="46689">MTSPGILFVNGVVSYSSETPSVSTLLQTHPGAYTTTRTHNNGSCVMFWERHVQRLANSARILFDSNPQLLFKSTDVIPSLLKPISSSSMWESMIKSLVDGSLNKALPVALKERRDGEELAVTLLVEGDFQKLSGFEDVSGLSICGVFDVYAHFSGYVPFAFGVHGNGARLAVVGPGRDVAEAKYSDWVRLRKPLEKLRPPSVTELLLSNDGDQILEGSVTNFFVVCRKDNRAADFEVQTAPISDGVLPGVIRQLVIEVCASKGIPLREVAPSWSEHELWEEAFITNSLRVLQHVESIQVPRSWELHESKCWDEIAWKEKQFEESPGPLTKVIQFENSATLSKKSELLNAIIHYIPLFRGTQERDHRESRVGVMHIKRVNRLVFHFNLIFLGRLEEIAYPTVGSEEEHKNCIACLCEL</sequence>
<evidence type="ECO:0000313" key="2">
    <source>
        <dbReference type="Proteomes" id="UP000827721"/>
    </source>
</evidence>
<dbReference type="Proteomes" id="UP000827721">
    <property type="component" value="Unassembled WGS sequence"/>
</dbReference>
<organism evidence="1 2">
    <name type="scientific">Xanthoceras sorbifolium</name>
    <dbReference type="NCBI Taxonomy" id="99658"/>
    <lineage>
        <taxon>Eukaryota</taxon>
        <taxon>Viridiplantae</taxon>
        <taxon>Streptophyta</taxon>
        <taxon>Embryophyta</taxon>
        <taxon>Tracheophyta</taxon>
        <taxon>Spermatophyta</taxon>
        <taxon>Magnoliopsida</taxon>
        <taxon>eudicotyledons</taxon>
        <taxon>Gunneridae</taxon>
        <taxon>Pentapetalae</taxon>
        <taxon>rosids</taxon>
        <taxon>malvids</taxon>
        <taxon>Sapindales</taxon>
        <taxon>Sapindaceae</taxon>
        <taxon>Xanthoceroideae</taxon>
        <taxon>Xanthoceras</taxon>
    </lineage>
</organism>
<dbReference type="PANTHER" id="PTHR47703:SF2">
    <property type="entry name" value="D-AMINOACID AMINOTRANSFERASE-LIKE PLP-DEPENDENT ENZYMES SUPERFAMILY PROTEIN"/>
    <property type="match status" value="1"/>
</dbReference>
<dbReference type="InterPro" id="IPR043131">
    <property type="entry name" value="BCAT-like_N"/>
</dbReference>
<comment type="caution">
    <text evidence="1">The sequence shown here is derived from an EMBL/GenBank/DDBJ whole genome shotgun (WGS) entry which is preliminary data.</text>
</comment>
<dbReference type="EMBL" id="JAFEMO010000014">
    <property type="protein sequence ID" value="KAH7547963.1"/>
    <property type="molecule type" value="Genomic_DNA"/>
</dbReference>
<proteinExistence type="predicted"/>
<accession>A0ABQ8H3S7</accession>
<dbReference type="InterPro" id="IPR001544">
    <property type="entry name" value="Aminotrans_IV"/>
</dbReference>
<protein>
    <recommendedName>
        <fullName evidence="3">D-aminoacid aminotransferase-like PLP-dependent enzymes superfamily protein</fullName>
    </recommendedName>
</protein>
<keyword evidence="2" id="KW-1185">Reference proteome</keyword>
<dbReference type="PANTHER" id="PTHR47703">
    <property type="entry name" value="D-AMINOACID AMINOTRANSFERASE-LIKE PLP-DEPENDENT ENZYMES SUPERFAMILY PROTEIN"/>
    <property type="match status" value="1"/>
</dbReference>